<protein>
    <submittedName>
        <fullName evidence="2">DUF5050 domain-containing protein</fullName>
    </submittedName>
</protein>
<dbReference type="OrthoDB" id="2386786at2"/>
<dbReference type="Proteomes" id="UP000310334">
    <property type="component" value="Unassembled WGS sequence"/>
</dbReference>
<dbReference type="RefSeq" id="WP_136357754.1">
    <property type="nucleotide sequence ID" value="NZ_CP046266.1"/>
</dbReference>
<dbReference type="Gene3D" id="2.120.10.30">
    <property type="entry name" value="TolB, C-terminal domain"/>
    <property type="match status" value="2"/>
</dbReference>
<dbReference type="Pfam" id="PF07676">
    <property type="entry name" value="PD40"/>
    <property type="match status" value="1"/>
</dbReference>
<comment type="similarity">
    <text evidence="1">Belongs to the TolB family.</text>
</comment>
<reference evidence="2 3" key="1">
    <citation type="submission" date="2019-04" db="EMBL/GenBank/DDBJ databases">
        <title>Bacillus sediminilitoris sp. nov., isolated from a tidal flat sediment on the East China Sea.</title>
        <authorList>
            <person name="Wei Y."/>
            <person name="Mao H."/>
            <person name="Fang J."/>
        </authorList>
    </citation>
    <scope>NUCLEOTIDE SEQUENCE [LARGE SCALE GENOMIC DNA]</scope>
    <source>
        <strain evidence="2 3">DSL-17</strain>
    </source>
</reference>
<proteinExistence type="inferred from homology"/>
<dbReference type="InterPro" id="IPR011659">
    <property type="entry name" value="WD40"/>
</dbReference>
<dbReference type="SUPFAM" id="SSF69304">
    <property type="entry name" value="Tricorn protease N-terminal domain"/>
    <property type="match status" value="1"/>
</dbReference>
<evidence type="ECO:0000313" key="2">
    <source>
        <dbReference type="EMBL" id="THF76296.1"/>
    </source>
</evidence>
<dbReference type="InterPro" id="IPR011042">
    <property type="entry name" value="6-blade_b-propeller_TolB-like"/>
</dbReference>
<comment type="caution">
    <text evidence="2">The sequence shown here is derived from an EMBL/GenBank/DDBJ whole genome shotgun (WGS) entry which is preliminary data.</text>
</comment>
<dbReference type="AlphaFoldDB" id="A0A4S4BTU4"/>
<gene>
    <name evidence="2" type="ORF">E6W99_21670</name>
</gene>
<dbReference type="PANTHER" id="PTHR36842">
    <property type="entry name" value="PROTEIN TOLB HOMOLOG"/>
    <property type="match status" value="1"/>
</dbReference>
<dbReference type="PANTHER" id="PTHR36842:SF1">
    <property type="entry name" value="PROTEIN TOLB"/>
    <property type="match status" value="1"/>
</dbReference>
<evidence type="ECO:0000313" key="3">
    <source>
        <dbReference type="Proteomes" id="UP000310334"/>
    </source>
</evidence>
<evidence type="ECO:0000256" key="1">
    <source>
        <dbReference type="ARBA" id="ARBA00009820"/>
    </source>
</evidence>
<accession>A0A4S4BTU4</accession>
<keyword evidence="3" id="KW-1185">Reference proteome</keyword>
<organism evidence="2 3">
    <name type="scientific">Metabacillus sediminilitoris</name>
    <dbReference type="NCBI Taxonomy" id="2567941"/>
    <lineage>
        <taxon>Bacteria</taxon>
        <taxon>Bacillati</taxon>
        <taxon>Bacillota</taxon>
        <taxon>Bacilli</taxon>
        <taxon>Bacillales</taxon>
        <taxon>Bacillaceae</taxon>
        <taxon>Metabacillus</taxon>
    </lineage>
</organism>
<dbReference type="EMBL" id="SSNT01000021">
    <property type="protein sequence ID" value="THF76296.1"/>
    <property type="molecule type" value="Genomic_DNA"/>
</dbReference>
<name>A0A4S4BTU4_9BACI</name>
<sequence length="433" mass="49131">MKKNKKMRWLIGISLLLLVTSIIYSVFRDRDPYKYYTGLGSELAISPNDEKLAFSYFLDGFEAIYMADPDGGNVTKISKENEGRFHTPRFSSDGKQLLFLSADHEGIQTLMIMNVDGSKSKQISDNDLHIIDAVFSPTGEMIYYIAMPAEDYKKAEGETKEGYDLYMIDRNGEEGRQLTNKDHFTMNDLSISKDGAEVYYSLFDGNIEQIYSYHIEENKEAKVKEGIKGDMYASVFSPDKQFLIYTAVTEESKNSSLFEYELFSKSLETNETKRLTNLKANIQSPVFFHHTNKLAFLVYKNWPNDPAEYQLMTVSINGGEPEFIDLNLPASEKSHWLMKTFDFLLNEKAIAVYYVLLLGSITVSLQRRSGRVFLPALISLGLAVFAFIGSFVIAAIMNPWVGIAVGMVAITLFLCSLLLNLFAFIIKRFVKPI</sequence>